<evidence type="ECO:0000259" key="2">
    <source>
        <dbReference type="PROSITE" id="PS50943"/>
    </source>
</evidence>
<feature type="domain" description="HTH cro/C1-type" evidence="2">
    <location>
        <begin position="13"/>
        <end position="68"/>
    </location>
</feature>
<dbReference type="InterPro" id="IPR013430">
    <property type="entry name" value="Toxin_antidote_HigA"/>
</dbReference>
<dbReference type="PANTHER" id="PTHR36924">
    <property type="entry name" value="ANTITOXIN HIGA-1"/>
    <property type="match status" value="1"/>
</dbReference>
<gene>
    <name evidence="3" type="ORF">SCARUB_05239</name>
</gene>
<evidence type="ECO:0000256" key="1">
    <source>
        <dbReference type="ARBA" id="ARBA00023125"/>
    </source>
</evidence>
<dbReference type="GO" id="GO:0003677">
    <property type="term" value="F:DNA binding"/>
    <property type="evidence" value="ECO:0007669"/>
    <property type="project" value="UniProtKB-KW"/>
</dbReference>
<dbReference type="InterPro" id="IPR001387">
    <property type="entry name" value="Cro/C1-type_HTH"/>
</dbReference>
<dbReference type="CDD" id="cd00093">
    <property type="entry name" value="HTH_XRE"/>
    <property type="match status" value="1"/>
</dbReference>
<sequence length="97" mass="11179">MSMHDPPHPGEFIREIYMEPFGLSSRKVARSLNVAASTFIRLLHCESSVTPEMALRLAHVFGRTPESWLAMQDHYSLWHAKQKVDMRDVKKLELTSV</sequence>
<dbReference type="Gene3D" id="1.10.260.40">
    <property type="entry name" value="lambda repressor-like DNA-binding domains"/>
    <property type="match status" value="1"/>
</dbReference>
<dbReference type="PATRIC" id="fig|1872076.5.peg.6296"/>
<evidence type="ECO:0000313" key="4">
    <source>
        <dbReference type="Proteomes" id="UP000094056"/>
    </source>
</evidence>
<dbReference type="PANTHER" id="PTHR36924:SF1">
    <property type="entry name" value="ANTITOXIN HIGA-1"/>
    <property type="match status" value="1"/>
</dbReference>
<dbReference type="PROSITE" id="PS50943">
    <property type="entry name" value="HTH_CROC1"/>
    <property type="match status" value="1"/>
</dbReference>
<dbReference type="InterPro" id="IPR010982">
    <property type="entry name" value="Lambda_DNA-bd_dom_sf"/>
</dbReference>
<name>A0A1E3X3V8_9BACT</name>
<dbReference type="NCBIfam" id="TIGR02607">
    <property type="entry name" value="antidote_HigA"/>
    <property type="match status" value="1"/>
</dbReference>
<dbReference type="Proteomes" id="UP000094056">
    <property type="component" value="Unassembled WGS sequence"/>
</dbReference>
<organism evidence="3 4">
    <name type="scientific">Candidatus Scalindua rubra</name>
    <dbReference type="NCBI Taxonomy" id="1872076"/>
    <lineage>
        <taxon>Bacteria</taxon>
        <taxon>Pseudomonadati</taxon>
        <taxon>Planctomycetota</taxon>
        <taxon>Candidatus Brocadiia</taxon>
        <taxon>Candidatus Brocadiales</taxon>
        <taxon>Candidatus Scalinduaceae</taxon>
        <taxon>Candidatus Scalindua</taxon>
    </lineage>
</organism>
<comment type="caution">
    <text evidence="3">The sequence shown here is derived from an EMBL/GenBank/DDBJ whole genome shotgun (WGS) entry which is preliminary data.</text>
</comment>
<evidence type="ECO:0000313" key="3">
    <source>
        <dbReference type="EMBL" id="ODS29664.1"/>
    </source>
</evidence>
<protein>
    <submittedName>
        <fullName evidence="3">Transcriptional regulator</fullName>
    </submittedName>
</protein>
<accession>A0A1E3X3V8</accession>
<proteinExistence type="predicted"/>
<dbReference type="SUPFAM" id="SSF47413">
    <property type="entry name" value="lambda repressor-like DNA-binding domains"/>
    <property type="match status" value="1"/>
</dbReference>
<keyword evidence="1" id="KW-0238">DNA-binding</keyword>
<dbReference type="AlphaFoldDB" id="A0A1E3X3V8"/>
<dbReference type="EMBL" id="MAYW01000421">
    <property type="protein sequence ID" value="ODS29664.1"/>
    <property type="molecule type" value="Genomic_DNA"/>
</dbReference>
<reference evidence="3 4" key="1">
    <citation type="submission" date="2016-07" db="EMBL/GenBank/DDBJ databases">
        <title>Draft genome of Scalindua rubra, obtained from a brine-seawater interface in the Red Sea, sheds light on salt adaptation in anammox bacteria.</title>
        <authorList>
            <person name="Speth D.R."/>
            <person name="Lagkouvardos I."/>
            <person name="Wang Y."/>
            <person name="Qian P.-Y."/>
            <person name="Dutilh B.E."/>
            <person name="Jetten M.S."/>
        </authorList>
    </citation>
    <scope>NUCLEOTIDE SEQUENCE [LARGE SCALE GENOMIC DNA]</scope>
    <source>
        <strain evidence="3">BSI-1</strain>
    </source>
</reference>